<feature type="repeat" description="WD" evidence="3">
    <location>
        <begin position="243"/>
        <end position="285"/>
    </location>
</feature>
<evidence type="ECO:0000256" key="3">
    <source>
        <dbReference type="PROSITE-ProRule" id="PRU00221"/>
    </source>
</evidence>
<dbReference type="PROSITE" id="PS00678">
    <property type="entry name" value="WD_REPEATS_1"/>
    <property type="match status" value="1"/>
</dbReference>
<dbReference type="SUPFAM" id="SSF50978">
    <property type="entry name" value="WD40 repeat-like"/>
    <property type="match status" value="1"/>
</dbReference>
<feature type="region of interest" description="Disordered" evidence="4">
    <location>
        <begin position="868"/>
        <end position="892"/>
    </location>
</feature>
<dbReference type="PROSITE" id="PS50294">
    <property type="entry name" value="WD_REPEATS_REGION"/>
    <property type="match status" value="1"/>
</dbReference>
<feature type="domain" description="WDR59/RTC1-like RING zinc finger" evidence="5">
    <location>
        <begin position="1390"/>
        <end position="1443"/>
    </location>
</feature>
<name>A0A8K0NP15_9TREE</name>
<feature type="compositionally biased region" description="Polar residues" evidence="4">
    <location>
        <begin position="873"/>
        <end position="892"/>
    </location>
</feature>
<feature type="region of interest" description="Disordered" evidence="4">
    <location>
        <begin position="1087"/>
        <end position="1135"/>
    </location>
</feature>
<dbReference type="PROSITE" id="PS50082">
    <property type="entry name" value="WD_REPEATS_2"/>
    <property type="match status" value="2"/>
</dbReference>
<organism evidence="6 7">
    <name type="scientific">Filobasidium floriforme</name>
    <dbReference type="NCBI Taxonomy" id="5210"/>
    <lineage>
        <taxon>Eukaryota</taxon>
        <taxon>Fungi</taxon>
        <taxon>Dikarya</taxon>
        <taxon>Basidiomycota</taxon>
        <taxon>Agaricomycotina</taxon>
        <taxon>Tremellomycetes</taxon>
        <taxon>Filobasidiales</taxon>
        <taxon>Filobasidiaceae</taxon>
        <taxon>Filobasidium</taxon>
    </lineage>
</organism>
<comment type="caution">
    <text evidence="6">The sequence shown here is derived from an EMBL/GenBank/DDBJ whole genome shotgun (WGS) entry which is preliminary data.</text>
</comment>
<feature type="region of interest" description="Disordered" evidence="4">
    <location>
        <begin position="534"/>
        <end position="553"/>
    </location>
</feature>
<dbReference type="GO" id="GO:0034198">
    <property type="term" value="P:cellular response to amino acid starvation"/>
    <property type="evidence" value="ECO:0007669"/>
    <property type="project" value="TreeGrafter"/>
</dbReference>
<feature type="region of interest" description="Disordered" evidence="4">
    <location>
        <begin position="103"/>
        <end position="126"/>
    </location>
</feature>
<dbReference type="GO" id="GO:0035859">
    <property type="term" value="C:Seh1-associated complex"/>
    <property type="evidence" value="ECO:0007669"/>
    <property type="project" value="TreeGrafter"/>
</dbReference>
<keyword evidence="7" id="KW-1185">Reference proteome</keyword>
<dbReference type="PANTHER" id="PTHR46170">
    <property type="entry name" value="GATOR COMPLEX PROTEIN WDR59"/>
    <property type="match status" value="1"/>
</dbReference>
<dbReference type="InterPro" id="IPR036322">
    <property type="entry name" value="WD40_repeat_dom_sf"/>
</dbReference>
<dbReference type="Gene3D" id="2.130.10.10">
    <property type="entry name" value="YVTN repeat-like/Quinoprotein amine dehydrogenase"/>
    <property type="match status" value="1"/>
</dbReference>
<dbReference type="GO" id="GO:1904263">
    <property type="term" value="P:positive regulation of TORC1 signaling"/>
    <property type="evidence" value="ECO:0007669"/>
    <property type="project" value="TreeGrafter"/>
</dbReference>
<dbReference type="GO" id="GO:0005774">
    <property type="term" value="C:vacuolar membrane"/>
    <property type="evidence" value="ECO:0007669"/>
    <property type="project" value="TreeGrafter"/>
</dbReference>
<feature type="compositionally biased region" description="Low complexity" evidence="4">
    <location>
        <begin position="1090"/>
        <end position="1100"/>
    </location>
</feature>
<dbReference type="Pfam" id="PF00400">
    <property type="entry name" value="WD40"/>
    <property type="match status" value="2"/>
</dbReference>
<evidence type="ECO:0000259" key="5">
    <source>
        <dbReference type="Pfam" id="PF17120"/>
    </source>
</evidence>
<feature type="compositionally biased region" description="Low complexity" evidence="4">
    <location>
        <begin position="534"/>
        <end position="547"/>
    </location>
</feature>
<dbReference type="InterPro" id="IPR001680">
    <property type="entry name" value="WD40_rpt"/>
</dbReference>
<dbReference type="PANTHER" id="PTHR46170:SF1">
    <property type="entry name" value="GATOR COMPLEX PROTEIN WDR59"/>
    <property type="match status" value="1"/>
</dbReference>
<feature type="region of interest" description="Disordered" evidence="4">
    <location>
        <begin position="630"/>
        <end position="671"/>
    </location>
</feature>
<evidence type="ECO:0000256" key="2">
    <source>
        <dbReference type="ARBA" id="ARBA00022737"/>
    </source>
</evidence>
<evidence type="ECO:0000313" key="6">
    <source>
        <dbReference type="EMBL" id="KAG7530984.1"/>
    </source>
</evidence>
<dbReference type="GO" id="GO:0035591">
    <property type="term" value="F:signaling adaptor activity"/>
    <property type="evidence" value="ECO:0007669"/>
    <property type="project" value="TreeGrafter"/>
</dbReference>
<dbReference type="EMBL" id="JABELV010000102">
    <property type="protein sequence ID" value="KAG7530984.1"/>
    <property type="molecule type" value="Genomic_DNA"/>
</dbReference>
<dbReference type="InterPro" id="IPR049566">
    <property type="entry name" value="WDR59_RTC1-like_RING_Znf"/>
</dbReference>
<feature type="compositionally biased region" description="Polar residues" evidence="4">
    <location>
        <begin position="635"/>
        <end position="650"/>
    </location>
</feature>
<dbReference type="SMART" id="SM00320">
    <property type="entry name" value="WD40"/>
    <property type="match status" value="6"/>
</dbReference>
<reference evidence="6" key="1">
    <citation type="submission" date="2020-04" db="EMBL/GenBank/DDBJ databases">
        <title>Analysis of mating type loci in Filobasidium floriforme.</title>
        <authorList>
            <person name="Nowrousian M."/>
        </authorList>
    </citation>
    <scope>NUCLEOTIDE SEQUENCE</scope>
    <source>
        <strain evidence="6">CBS 6242</strain>
    </source>
</reference>
<feature type="region of interest" description="Disordered" evidence="4">
    <location>
        <begin position="1"/>
        <end position="73"/>
    </location>
</feature>
<accession>A0A8K0NP15</accession>
<dbReference type="Proteomes" id="UP000812966">
    <property type="component" value="Unassembled WGS sequence"/>
</dbReference>
<evidence type="ECO:0000313" key="7">
    <source>
        <dbReference type="Proteomes" id="UP000812966"/>
    </source>
</evidence>
<dbReference type="InterPro" id="IPR019775">
    <property type="entry name" value="WD40_repeat_CS"/>
</dbReference>
<gene>
    <name evidence="6" type="ORF">FFLO_04655</name>
</gene>
<evidence type="ECO:0000256" key="4">
    <source>
        <dbReference type="SAM" id="MobiDB-lite"/>
    </source>
</evidence>
<dbReference type="Pfam" id="PF17120">
    <property type="entry name" value="zf-RING_16"/>
    <property type="match status" value="1"/>
</dbReference>
<keyword evidence="2" id="KW-0677">Repeat</keyword>
<feature type="repeat" description="WD" evidence="3">
    <location>
        <begin position="332"/>
        <end position="374"/>
    </location>
</feature>
<protein>
    <recommendedName>
        <fullName evidence="5">WDR59/RTC1-like RING zinc finger domain-containing protein</fullName>
    </recommendedName>
</protein>
<feature type="compositionally biased region" description="Low complexity" evidence="4">
    <location>
        <begin position="103"/>
        <end position="116"/>
    </location>
</feature>
<feature type="region of interest" description="Disordered" evidence="4">
    <location>
        <begin position="1166"/>
        <end position="1194"/>
    </location>
</feature>
<sequence length="1535" mass="170350">MTVPLTPPEASIPLPVSRVPSPSGPARHRLHVSDLATRRSRMRSPLRSISLPTPDDDGRKQEEQGGTVRMASHLRLDTSVSSPASVSIKGDYQLKRPFIVRSSTSTSTVYRESSSSVPPPMSSRRPDYEEMVKQEQAREENEAQDDFYKERVVKFNQPVGSLSISPSSRDLCLASRKGLYIVDVRYPEQVPRCVPQGGMWQVADCQWSPHPATSNLVLTTSAQKLLLWDLCSTSPSTCLSRVIEAHERGITDINWHARDPNYMATTSIDGSVKGWDIRVKDSDRAVMRLADWGDAATQVKWNRCHDHILASSHGNRLCVWDTRKGAVPITSFQAHDDRMYGIDWDRRSRHEIVTCSLDKTIKYWSIDDMSTDKRDRYQHKEYFPSLPAPAQPTSTIRTKNPVWRARNLPFGRGVLSVPQRGACALEMWGKDQDSGPIERFEEYTAPVKEFVWRTRGGNDPDHEDREFQLITWSKDRQLRMIPIQRDLLARAGYRRGAPIDVLVSRRNAPDVSYATWDTPPLPWLSARLRAAEESASGATTAAEPSPTVANFPSRDGLDRIIPFRTRSESLAPLFGVKPHLKLEDGGIKPVKAAVKTAVMTRGSLGRQSKKRKTIDQLEWLGGVTTIHREGKGLSSLGNSLPTSQRTSRLASLSRKGSDSGSQSIDGLPGTPGGPLSFSFRGFMTDRRGSVQFDGEEDENLNIDLADEIRHVKVNFPRARFESQNLDFKKRQCAIYLPGPWGESARTVRIRILFRFPRGYPRKAGQAGCPMFKLIDKPTIPSATHDVMRRRLQEICEEERPALAACVSYLLGMDRRQTRTDEIEPDSGSESDDDLPTQKHVLDKVTCGMCWGPNGELITFFAKDPNAGRKRNLSAPNTPSGKTSRQISLSNSGAKGNASLLKAMSALSRLSDSKHDKHRRRQAELAGFSFAQGIHKTQLVTADELRHTQFKLNNRMLVSQQKPTSVVQIWPPTVPAQPCRRLAELYEIRGGIDAVQANRRIAKELYRTDHELIWKLCATALSEGHNSERNVSRQACNPPRFKRNGSRVRIERYPRHSTITLAQIIGEVVASRDIQLLATMLAIFADQQPVSSSKSRAPPARSSRRLVITETDYFNSREPSRSRSEAGSIYQTPQAPSPSAAAPYLAGLSSNFSQFLPFSNSLVSSNGFGDRERRVSESPSWTADPEGRALPVPLSSNLRLANRSASPRRDSFRQQLFGKPLGSSHGSQYAASMRSATEIGSVESHSVQNSRMNRVSFGSLAPAQQSTSRIDSEGSDQCAFSSRPDSHVRSWRTVLDLASTSPQYGWSSAWRHLCDEAGVKTAYADLLLRWGLHTTRSELMLQLPVQHSTSDERIDPAHESLTTLSICGRCNYEIRDDVDQACSCARQKPPACAFCRLPITGIALGCTLCLHIQHASCAKLASVVSIGQSAITDTTCPMGCDCVCRLGGFNGTLEVEDTGVSNIDNAESTPLAILRPLEESTETGQPEVNLHEAAGGNEGQSTPDPVEYKAPGRTLGMFKAQMRNLGEFSHYFSHAN</sequence>
<dbReference type="InterPro" id="IPR015943">
    <property type="entry name" value="WD40/YVTN_repeat-like_dom_sf"/>
</dbReference>
<feature type="region of interest" description="Disordered" evidence="4">
    <location>
        <begin position="1259"/>
        <end position="1282"/>
    </location>
</feature>
<keyword evidence="1 3" id="KW-0853">WD repeat</keyword>
<dbReference type="InterPro" id="IPR049567">
    <property type="entry name" value="WDR59-like"/>
</dbReference>
<proteinExistence type="predicted"/>
<evidence type="ECO:0000256" key="1">
    <source>
        <dbReference type="ARBA" id="ARBA00022574"/>
    </source>
</evidence>